<proteinExistence type="predicted"/>
<comment type="caution">
    <text evidence="2">The sequence shown here is derived from an EMBL/GenBank/DDBJ whole genome shotgun (WGS) entry which is preliminary data.</text>
</comment>
<evidence type="ECO:0000313" key="2">
    <source>
        <dbReference type="EMBL" id="MFC0628841.1"/>
    </source>
</evidence>
<dbReference type="EMBL" id="JBHLTC010000040">
    <property type="protein sequence ID" value="MFC0628841.1"/>
    <property type="molecule type" value="Genomic_DNA"/>
</dbReference>
<keyword evidence="1" id="KW-1133">Transmembrane helix</keyword>
<feature type="transmembrane region" description="Helical" evidence="1">
    <location>
        <begin position="92"/>
        <end position="114"/>
    </location>
</feature>
<protein>
    <recommendedName>
        <fullName evidence="4">DUF308 domain-containing protein</fullName>
    </recommendedName>
</protein>
<name>A0ABV6QW23_9ACTN</name>
<keyword evidence="1" id="KW-0812">Transmembrane</keyword>
<feature type="transmembrane region" description="Helical" evidence="1">
    <location>
        <begin position="67"/>
        <end position="86"/>
    </location>
</feature>
<sequence length="180" mass="18966">MKLIPAQPGHLVGAAFGFVFVLLNSTGLGSPGRTIAIVLAALLAAVVLFAFIRGGKPARPENQSTQGYFVIVAIEVVFLFGGLRVINDVEPAAAAAWIALVVGMHFVAFSVWWLRGNREMFVIGVLMTVLAVIGLVIAFTQHDESLVDLIAGFGSGVVLLGSAALYVFGGTKSREKVPSR</sequence>
<gene>
    <name evidence="2" type="ORF">ACFFGN_32550</name>
</gene>
<feature type="transmembrane region" description="Helical" evidence="1">
    <location>
        <begin position="35"/>
        <end position="55"/>
    </location>
</feature>
<keyword evidence="1" id="KW-0472">Membrane</keyword>
<evidence type="ECO:0000313" key="3">
    <source>
        <dbReference type="Proteomes" id="UP001589890"/>
    </source>
</evidence>
<dbReference type="RefSeq" id="WP_380055839.1">
    <property type="nucleotide sequence ID" value="NZ_JBHLTC010000040.1"/>
</dbReference>
<dbReference type="Proteomes" id="UP001589890">
    <property type="component" value="Unassembled WGS sequence"/>
</dbReference>
<reference evidence="2 3" key="1">
    <citation type="submission" date="2024-09" db="EMBL/GenBank/DDBJ databases">
        <authorList>
            <person name="Sun Q."/>
            <person name="Mori K."/>
        </authorList>
    </citation>
    <scope>NUCLEOTIDE SEQUENCE [LARGE SCALE GENOMIC DNA]</scope>
    <source>
        <strain evidence="2 3">CGMCC 1.15906</strain>
    </source>
</reference>
<feature type="transmembrane region" description="Helical" evidence="1">
    <location>
        <begin position="121"/>
        <end position="140"/>
    </location>
</feature>
<accession>A0ABV6QW23</accession>
<evidence type="ECO:0000256" key="1">
    <source>
        <dbReference type="SAM" id="Phobius"/>
    </source>
</evidence>
<evidence type="ECO:0008006" key="4">
    <source>
        <dbReference type="Google" id="ProtNLM"/>
    </source>
</evidence>
<feature type="transmembrane region" description="Helical" evidence="1">
    <location>
        <begin position="12"/>
        <end position="29"/>
    </location>
</feature>
<feature type="transmembrane region" description="Helical" evidence="1">
    <location>
        <begin position="146"/>
        <end position="168"/>
    </location>
</feature>
<keyword evidence="3" id="KW-1185">Reference proteome</keyword>
<organism evidence="2 3">
    <name type="scientific">Kribbella deserti</name>
    <dbReference type="NCBI Taxonomy" id="1926257"/>
    <lineage>
        <taxon>Bacteria</taxon>
        <taxon>Bacillati</taxon>
        <taxon>Actinomycetota</taxon>
        <taxon>Actinomycetes</taxon>
        <taxon>Propionibacteriales</taxon>
        <taxon>Kribbellaceae</taxon>
        <taxon>Kribbella</taxon>
    </lineage>
</organism>